<dbReference type="GeneID" id="31366386"/>
<organism evidence="1 2">
    <name type="scientific">Heterostelium pallidum (strain ATCC 26659 / Pp 5 / PN500)</name>
    <name type="common">Cellular slime mold</name>
    <name type="synonym">Polysphondylium pallidum</name>
    <dbReference type="NCBI Taxonomy" id="670386"/>
    <lineage>
        <taxon>Eukaryota</taxon>
        <taxon>Amoebozoa</taxon>
        <taxon>Evosea</taxon>
        <taxon>Eumycetozoa</taxon>
        <taxon>Dictyostelia</taxon>
        <taxon>Acytosteliales</taxon>
        <taxon>Acytosteliaceae</taxon>
        <taxon>Heterostelium</taxon>
    </lineage>
</organism>
<dbReference type="SUPFAM" id="SSF48403">
    <property type="entry name" value="Ankyrin repeat"/>
    <property type="match status" value="1"/>
</dbReference>
<evidence type="ECO:0000313" key="1">
    <source>
        <dbReference type="EMBL" id="EFA75656.1"/>
    </source>
</evidence>
<sequence>MIQNKEYTTISFKRLLHSVVLRNKIFQSVRDIHDQLAINSLRCDWYDLGCFPDQLIKFNYIERYKQICNTLIRNKIEHINHIVEDRIVLNTIRNFRQLYLDSSRNAFDVGNLDVLEFIQKLFPLNELEYTLYVNRGHYMNNLEIIQFLHNKAPRWFKSQGSRVLNNVASGSFQVFKWLYENRSERPASLTYFNAVSSGNLEIIKYLNDKEKQTNTPNNLILNAAVNGQLETLKYLHENMKLQCDSDIVEQVVGVNEQVEGHLAIVKYLMENTKQQLPNTLIDEAAKIGKIELVKYLVENTTAKLSSITMDSLACHGDLEFIKQLHSKHHIDCTSTAMHMAAVNGHVEVVRFLHENRTEGCRKDTMKRVAMNVHFETFKYLFENKKELDIPTNAIDFFAKYKDSSALQWFKDNTTLQCSQYAYSYAIREANLPVIEWIRDNTSLPFPANSLEYASKFKNSDLRIVQYLHANGETCSVKELKSCHKLSIFKFLYYTQSLKSDKETLISAIEKNNVPIIKFLLQNSTDEHLDYSQQSLKDNKTFYYPSRLKLIKQYGL</sequence>
<dbReference type="PANTHER" id="PTHR46586:SF3">
    <property type="entry name" value="ANKYRIN REPEAT-CONTAINING PROTEIN"/>
    <property type="match status" value="1"/>
</dbReference>
<comment type="caution">
    <text evidence="1">The sequence shown here is derived from an EMBL/GenBank/DDBJ whole genome shotgun (WGS) entry which is preliminary data.</text>
</comment>
<dbReference type="Gene3D" id="1.25.40.20">
    <property type="entry name" value="Ankyrin repeat-containing domain"/>
    <property type="match status" value="1"/>
</dbReference>
<gene>
    <name evidence="1" type="ORF">PPL_10917</name>
</gene>
<accession>D3BSF0</accession>
<dbReference type="InterPro" id="IPR002110">
    <property type="entry name" value="Ankyrin_rpt"/>
</dbReference>
<reference evidence="1 2" key="1">
    <citation type="journal article" date="2011" name="Genome Res.">
        <title>Phylogeny-wide analysis of social amoeba genomes highlights ancient origins for complex intercellular communication.</title>
        <authorList>
            <person name="Heidel A.J."/>
            <person name="Lawal H.M."/>
            <person name="Felder M."/>
            <person name="Schilde C."/>
            <person name="Helps N.R."/>
            <person name="Tunggal B."/>
            <person name="Rivero F."/>
            <person name="John U."/>
            <person name="Schleicher M."/>
            <person name="Eichinger L."/>
            <person name="Platzer M."/>
            <person name="Noegel A.A."/>
            <person name="Schaap P."/>
            <person name="Gloeckner G."/>
        </authorList>
    </citation>
    <scope>NUCLEOTIDE SEQUENCE [LARGE SCALE GENOMIC DNA]</scope>
    <source>
        <strain evidence="2">ATCC 26659 / Pp 5 / PN500</strain>
    </source>
</reference>
<dbReference type="STRING" id="670386.D3BSF0"/>
<dbReference type="EMBL" id="ADBJ01000052">
    <property type="protein sequence ID" value="EFA75656.1"/>
    <property type="molecule type" value="Genomic_DNA"/>
</dbReference>
<dbReference type="InterPro" id="IPR052050">
    <property type="entry name" value="SecEffector_AnkRepeat"/>
</dbReference>
<keyword evidence="2" id="KW-1185">Reference proteome</keyword>
<name>D3BSF0_HETP5</name>
<dbReference type="PANTHER" id="PTHR46586">
    <property type="entry name" value="ANKYRIN REPEAT-CONTAINING PROTEIN"/>
    <property type="match status" value="1"/>
</dbReference>
<dbReference type="SUPFAM" id="SSF140860">
    <property type="entry name" value="Pseudo ankyrin repeat-like"/>
    <property type="match status" value="1"/>
</dbReference>
<evidence type="ECO:0000313" key="2">
    <source>
        <dbReference type="Proteomes" id="UP000001396"/>
    </source>
</evidence>
<proteinExistence type="predicted"/>
<dbReference type="Proteomes" id="UP000001396">
    <property type="component" value="Unassembled WGS sequence"/>
</dbReference>
<protein>
    <submittedName>
        <fullName evidence="1">Uncharacterized protein</fullName>
    </submittedName>
</protein>
<dbReference type="InterPro" id="IPR036770">
    <property type="entry name" value="Ankyrin_rpt-contain_sf"/>
</dbReference>
<dbReference type="InParanoid" id="D3BSF0"/>
<dbReference type="RefSeq" id="XP_020427790.1">
    <property type="nucleotide sequence ID" value="XM_020581679.1"/>
</dbReference>
<dbReference type="Pfam" id="PF12796">
    <property type="entry name" value="Ank_2"/>
    <property type="match status" value="1"/>
</dbReference>
<dbReference type="AlphaFoldDB" id="D3BSF0"/>